<organism evidence="4 5">
    <name type="scientific">Steinernema carpocapsae</name>
    <name type="common">Entomopathogenic nematode</name>
    <dbReference type="NCBI Taxonomy" id="34508"/>
    <lineage>
        <taxon>Eukaryota</taxon>
        <taxon>Metazoa</taxon>
        <taxon>Ecdysozoa</taxon>
        <taxon>Nematoda</taxon>
        <taxon>Chromadorea</taxon>
        <taxon>Rhabditida</taxon>
        <taxon>Tylenchina</taxon>
        <taxon>Panagrolaimomorpha</taxon>
        <taxon>Strongyloidoidea</taxon>
        <taxon>Steinernematidae</taxon>
        <taxon>Steinernema</taxon>
    </lineage>
</organism>
<dbReference type="InterPro" id="IPR015915">
    <property type="entry name" value="Kelch-typ_b-propeller"/>
</dbReference>
<dbReference type="Gene3D" id="2.120.10.80">
    <property type="entry name" value="Kelch-type beta propeller"/>
    <property type="match status" value="2"/>
</dbReference>
<dbReference type="Pfam" id="PF07707">
    <property type="entry name" value="BACK"/>
    <property type="match status" value="1"/>
</dbReference>
<dbReference type="Proteomes" id="UP000298663">
    <property type="component" value="Unassembled WGS sequence"/>
</dbReference>
<dbReference type="Gene3D" id="1.25.40.420">
    <property type="match status" value="1"/>
</dbReference>
<gene>
    <name evidence="4" type="ORF">L596_011577</name>
</gene>
<evidence type="ECO:0000313" key="4">
    <source>
        <dbReference type="EMBL" id="TKR87121.1"/>
    </source>
</evidence>
<dbReference type="InterPro" id="IPR011043">
    <property type="entry name" value="Gal_Oxase/kelch_b-propeller"/>
</dbReference>
<dbReference type="SMART" id="SM00225">
    <property type="entry name" value="BTB"/>
    <property type="match status" value="1"/>
</dbReference>
<reference evidence="4 5" key="1">
    <citation type="journal article" date="2015" name="Genome Biol.">
        <title>Comparative genomics of Steinernema reveals deeply conserved gene regulatory networks.</title>
        <authorList>
            <person name="Dillman A.R."/>
            <person name="Macchietto M."/>
            <person name="Porter C.F."/>
            <person name="Rogers A."/>
            <person name="Williams B."/>
            <person name="Antoshechkin I."/>
            <person name="Lee M.M."/>
            <person name="Goodwin Z."/>
            <person name="Lu X."/>
            <person name="Lewis E.E."/>
            <person name="Goodrich-Blair H."/>
            <person name="Stock S.P."/>
            <person name="Adams B.J."/>
            <person name="Sternberg P.W."/>
            <person name="Mortazavi A."/>
        </authorList>
    </citation>
    <scope>NUCLEOTIDE SEQUENCE [LARGE SCALE GENOMIC DNA]</scope>
    <source>
        <strain evidence="4 5">ALL</strain>
    </source>
</reference>
<dbReference type="PROSITE" id="PS50097">
    <property type="entry name" value="BTB"/>
    <property type="match status" value="1"/>
</dbReference>
<dbReference type="PANTHER" id="PTHR45632:SF26">
    <property type="entry name" value="BTB DOMAIN-CONTAINING PROTEIN"/>
    <property type="match status" value="1"/>
</dbReference>
<dbReference type="SUPFAM" id="SSF50965">
    <property type="entry name" value="Galactose oxidase, central domain"/>
    <property type="match status" value="1"/>
</dbReference>
<evidence type="ECO:0000256" key="2">
    <source>
        <dbReference type="ARBA" id="ARBA00022737"/>
    </source>
</evidence>
<dbReference type="InterPro" id="IPR011333">
    <property type="entry name" value="SKP1/BTB/POZ_sf"/>
</dbReference>
<dbReference type="STRING" id="34508.A0A4U5NV98"/>
<dbReference type="AlphaFoldDB" id="A0A4U5NV98"/>
<dbReference type="InterPro" id="IPR006652">
    <property type="entry name" value="Kelch_1"/>
</dbReference>
<comment type="caution">
    <text evidence="4">The sequence shown here is derived from an EMBL/GenBank/DDBJ whole genome shotgun (WGS) entry which is preliminary data.</text>
</comment>
<dbReference type="Pfam" id="PF00651">
    <property type="entry name" value="BTB"/>
    <property type="match status" value="1"/>
</dbReference>
<dbReference type="OrthoDB" id="45365at2759"/>
<sequence>MSVGSSGGGAHDPMAGIEPMDFKPVSMSKRFPLSAALVSAVDKASMSTSSSTAYSNGSHPAQVLSNLSEFRSADFLCDIELEAEGRRIRAHRFVLAAAIPYFRSMFSHNMVESREPLIIIRDIPASALEQLIEYAYTSKISINSENVQQMLYAGSILQVDYVCEACQEFLVKYLSVGNCMSIRKFADQHNCTKLISAIDHFSMEHFRDISQCPEFNMISAKHLMVLLQSSDLNIQNEQEVFETVIRWIEVDPAERAQHLVELLSCVRLPQLPAPYLLNCVKIHPLIASDYHCRDLVSEAICEVLRTYEHASNHFSCNPTTSGSLMHTHSIASSFGYAPRPTMMQSYSMDGESLNMDTMPTKEWTPSRPRKSTAGVIFCVGGRGTAGDPFRSVEAYDWRKDIWVKISNMNIRRRHVGVVSAEGKLYAIGGHNGTNHLDSAECFDPESNLWVNVAPMNTPRRGIAVGTLGRAIYAVGGLDDTACFQTVERYDVESDKWTNVANMNVQRGGVGVASEGKYLYAVGGNDGTSSLDSCEQYDPLLNKWRLISSMMNRRAGAGVTVLDGYLYAIGGFDDNAPLSTCERYDPKLNKWGPIAGMSCPRGGVGVATLGGRIFAIGGHDGLKYLNSVEAYDPATNEWRPVSSISECRAGAGVTWANCSPSVLNTLSVDPNSSVSNCV</sequence>
<dbReference type="SMART" id="SM00875">
    <property type="entry name" value="BACK"/>
    <property type="match status" value="1"/>
</dbReference>
<keyword evidence="2" id="KW-0677">Repeat</keyword>
<dbReference type="EMBL" id="AZBU02000003">
    <property type="protein sequence ID" value="TKR87121.1"/>
    <property type="molecule type" value="Genomic_DNA"/>
</dbReference>
<dbReference type="InterPro" id="IPR011705">
    <property type="entry name" value="BACK"/>
</dbReference>
<keyword evidence="1" id="KW-0880">Kelch repeat</keyword>
<protein>
    <recommendedName>
        <fullName evidence="3">BTB domain-containing protein</fullName>
    </recommendedName>
</protein>
<reference evidence="4 5" key="2">
    <citation type="journal article" date="2019" name="G3 (Bethesda)">
        <title>Hybrid Assembly of the Genome of the Entomopathogenic Nematode Steinernema carpocapsae Identifies the X-Chromosome.</title>
        <authorList>
            <person name="Serra L."/>
            <person name="Macchietto M."/>
            <person name="Macias-Munoz A."/>
            <person name="McGill C.J."/>
            <person name="Rodriguez I.M."/>
            <person name="Rodriguez B."/>
            <person name="Murad R."/>
            <person name="Mortazavi A."/>
        </authorList>
    </citation>
    <scope>NUCLEOTIDE SEQUENCE [LARGE SCALE GENOMIC DNA]</scope>
    <source>
        <strain evidence="4 5">ALL</strain>
    </source>
</reference>
<dbReference type="Gene3D" id="3.30.710.10">
    <property type="entry name" value="Potassium Channel Kv1.1, Chain A"/>
    <property type="match status" value="1"/>
</dbReference>
<dbReference type="InterPro" id="IPR000210">
    <property type="entry name" value="BTB/POZ_dom"/>
</dbReference>
<feature type="domain" description="BTB" evidence="3">
    <location>
        <begin position="77"/>
        <end position="144"/>
    </location>
</feature>
<proteinExistence type="predicted"/>
<dbReference type="Pfam" id="PF01344">
    <property type="entry name" value="Kelch_1"/>
    <property type="match status" value="6"/>
</dbReference>
<dbReference type="PANTHER" id="PTHR45632">
    <property type="entry name" value="LD33804P"/>
    <property type="match status" value="1"/>
</dbReference>
<accession>A0A4U5NV98</accession>
<evidence type="ECO:0000313" key="5">
    <source>
        <dbReference type="Proteomes" id="UP000298663"/>
    </source>
</evidence>
<evidence type="ECO:0000256" key="1">
    <source>
        <dbReference type="ARBA" id="ARBA00022441"/>
    </source>
</evidence>
<evidence type="ECO:0000259" key="3">
    <source>
        <dbReference type="PROSITE" id="PS50097"/>
    </source>
</evidence>
<name>A0A4U5NV98_STECR</name>
<dbReference type="SUPFAM" id="SSF54695">
    <property type="entry name" value="POZ domain"/>
    <property type="match status" value="1"/>
</dbReference>
<keyword evidence="5" id="KW-1185">Reference proteome</keyword>
<dbReference type="SMART" id="SM00612">
    <property type="entry name" value="Kelch"/>
    <property type="match status" value="6"/>
</dbReference>
<dbReference type="FunFam" id="1.25.40.420:FF:000001">
    <property type="entry name" value="Kelch-like family member 12"/>
    <property type="match status" value="1"/>
</dbReference>